<protein>
    <submittedName>
        <fullName evidence="1">Sucrase/ferredoxin-like-domain-containing protein</fullName>
    </submittedName>
</protein>
<dbReference type="InterPro" id="IPR036249">
    <property type="entry name" value="Thioredoxin-like_sf"/>
</dbReference>
<reference evidence="1 2" key="1">
    <citation type="submission" date="2016-07" db="EMBL/GenBank/DDBJ databases">
        <title>Pervasive Adenine N6-methylation of Active Genes in Fungi.</title>
        <authorList>
            <consortium name="DOE Joint Genome Institute"/>
            <person name="Mondo S.J."/>
            <person name="Dannebaum R.O."/>
            <person name="Kuo R.C."/>
            <person name="Labutti K."/>
            <person name="Haridas S."/>
            <person name="Kuo A."/>
            <person name="Salamov A."/>
            <person name="Ahrendt S.R."/>
            <person name="Lipzen A."/>
            <person name="Sullivan W."/>
            <person name="Andreopoulos W.B."/>
            <person name="Clum A."/>
            <person name="Lindquist E."/>
            <person name="Daum C."/>
            <person name="Ramamoorthy G.K."/>
            <person name="Gryganskyi A."/>
            <person name="Culley D."/>
            <person name="Magnuson J.K."/>
            <person name="James T.Y."/>
            <person name="O'Malley M.A."/>
            <person name="Stajich J.E."/>
            <person name="Spatafora J.W."/>
            <person name="Visel A."/>
            <person name="Grigoriev I.V."/>
        </authorList>
    </citation>
    <scope>NUCLEOTIDE SEQUENCE [LARGE SCALE GENOMIC DNA]</scope>
    <source>
        <strain evidence="1 2">NRRL 1336</strain>
    </source>
</reference>
<dbReference type="Pfam" id="PF06999">
    <property type="entry name" value="Suc_Fer-like"/>
    <property type="match status" value="1"/>
</dbReference>
<dbReference type="CDD" id="cd03062">
    <property type="entry name" value="TRX_Fd_Sucrase"/>
    <property type="match status" value="1"/>
</dbReference>
<dbReference type="STRING" id="90262.A0A1X2I5T5"/>
<dbReference type="Proteomes" id="UP000193560">
    <property type="component" value="Unassembled WGS sequence"/>
</dbReference>
<organism evidence="1 2">
    <name type="scientific">Absidia repens</name>
    <dbReference type="NCBI Taxonomy" id="90262"/>
    <lineage>
        <taxon>Eukaryota</taxon>
        <taxon>Fungi</taxon>
        <taxon>Fungi incertae sedis</taxon>
        <taxon>Mucoromycota</taxon>
        <taxon>Mucoromycotina</taxon>
        <taxon>Mucoromycetes</taxon>
        <taxon>Mucorales</taxon>
        <taxon>Cunninghamellaceae</taxon>
        <taxon>Absidia</taxon>
    </lineage>
</organism>
<dbReference type="Gene3D" id="3.40.30.10">
    <property type="entry name" value="Glutaredoxin"/>
    <property type="match status" value="1"/>
</dbReference>
<dbReference type="PANTHER" id="PTHR31902">
    <property type="entry name" value="ACTIN PATCHES DISTAL PROTEIN 1"/>
    <property type="match status" value="1"/>
</dbReference>
<accession>A0A1X2I5T5</accession>
<sequence>MLSRVRTHLRVGTIQPCRSLYSTIKTIPFDTQPFPFDRFEPCCPAEDTAPSSNGFVPCKKHPIPAVLGRKIDMTESMTGRLETERHVVMCVGPHGKEWERSKVEAVVDGPVYASNQLHSQYLRSPAHRNSDAPPTDKDFLMTVCDRPPQDSPATTTASCDVMVFPEFVFYPQVDPSRLAESNVAQVLETLWKNPSSSTLPYVPNQTAIKDEEGHEVDAVVLVCTHERRDMRCGKIGPLIVDAFKNSLEHRLQNSNKKVLVYGTSHFGGHKFAGNVIIHQKGLGGHMYGNVRDCMVDNLVDRHILNGKIIKELWRGLVTPPSLKC</sequence>
<keyword evidence="2" id="KW-1185">Reference proteome</keyword>
<evidence type="ECO:0000313" key="2">
    <source>
        <dbReference type="Proteomes" id="UP000193560"/>
    </source>
</evidence>
<name>A0A1X2I5T5_9FUNG</name>
<dbReference type="PANTHER" id="PTHR31902:SF14">
    <property type="entry name" value="ACTIN PATCHES DISTAL PROTEIN 1"/>
    <property type="match status" value="1"/>
</dbReference>
<proteinExistence type="predicted"/>
<dbReference type="EMBL" id="MCGE01000025">
    <property type="protein sequence ID" value="ORZ10075.1"/>
    <property type="molecule type" value="Genomic_DNA"/>
</dbReference>
<gene>
    <name evidence="1" type="ORF">BCR42DRAFT_422695</name>
</gene>
<evidence type="ECO:0000313" key="1">
    <source>
        <dbReference type="EMBL" id="ORZ10075.1"/>
    </source>
</evidence>
<dbReference type="SUPFAM" id="SSF52833">
    <property type="entry name" value="Thioredoxin-like"/>
    <property type="match status" value="1"/>
</dbReference>
<dbReference type="OrthoDB" id="10253744at2759"/>
<dbReference type="InterPro" id="IPR009737">
    <property type="entry name" value="Aim32/Apd1-like"/>
</dbReference>
<comment type="caution">
    <text evidence="1">The sequence shown here is derived from an EMBL/GenBank/DDBJ whole genome shotgun (WGS) entry which is preliminary data.</text>
</comment>
<dbReference type="AlphaFoldDB" id="A0A1X2I5T5"/>